<proteinExistence type="predicted"/>
<evidence type="ECO:0000256" key="3">
    <source>
        <dbReference type="ARBA" id="ARBA00023163"/>
    </source>
</evidence>
<dbReference type="KEGG" id="parq:DSM112329_02060"/>
<dbReference type="Pfam" id="PF00440">
    <property type="entry name" value="TetR_N"/>
    <property type="match status" value="1"/>
</dbReference>
<evidence type="ECO:0000259" key="5">
    <source>
        <dbReference type="PROSITE" id="PS50977"/>
    </source>
</evidence>
<keyword evidence="3" id="KW-0804">Transcription</keyword>
<dbReference type="PROSITE" id="PS50977">
    <property type="entry name" value="HTH_TETR_2"/>
    <property type="match status" value="1"/>
</dbReference>
<dbReference type="InterPro" id="IPR001647">
    <property type="entry name" value="HTH_TetR"/>
</dbReference>
<keyword evidence="1" id="KW-0805">Transcription regulation</keyword>
<dbReference type="AlphaFoldDB" id="A0AAU7AU84"/>
<dbReference type="EMBL" id="CP114014">
    <property type="protein sequence ID" value="XAY05215.1"/>
    <property type="molecule type" value="Genomic_DNA"/>
</dbReference>
<accession>A0AAU7AU84</accession>
<dbReference type="PANTHER" id="PTHR30055:SF234">
    <property type="entry name" value="HTH-TYPE TRANSCRIPTIONAL REGULATOR BETI"/>
    <property type="match status" value="1"/>
</dbReference>
<dbReference type="Gene3D" id="1.10.10.60">
    <property type="entry name" value="Homeodomain-like"/>
    <property type="match status" value="1"/>
</dbReference>
<dbReference type="InterPro" id="IPR009057">
    <property type="entry name" value="Homeodomain-like_sf"/>
</dbReference>
<organism evidence="6">
    <name type="scientific">Paraconexibacter sp. AEG42_29</name>
    <dbReference type="NCBI Taxonomy" id="2997339"/>
    <lineage>
        <taxon>Bacteria</taxon>
        <taxon>Bacillati</taxon>
        <taxon>Actinomycetota</taxon>
        <taxon>Thermoleophilia</taxon>
        <taxon>Solirubrobacterales</taxon>
        <taxon>Paraconexibacteraceae</taxon>
        <taxon>Paraconexibacter</taxon>
    </lineage>
</organism>
<feature type="domain" description="HTH tetR-type" evidence="5">
    <location>
        <begin position="22"/>
        <end position="82"/>
    </location>
</feature>
<dbReference type="PANTHER" id="PTHR30055">
    <property type="entry name" value="HTH-TYPE TRANSCRIPTIONAL REGULATOR RUTR"/>
    <property type="match status" value="1"/>
</dbReference>
<feature type="DNA-binding region" description="H-T-H motif" evidence="4">
    <location>
        <begin position="45"/>
        <end position="64"/>
    </location>
</feature>
<dbReference type="GO" id="GO:0003700">
    <property type="term" value="F:DNA-binding transcription factor activity"/>
    <property type="evidence" value="ECO:0007669"/>
    <property type="project" value="TreeGrafter"/>
</dbReference>
<evidence type="ECO:0000256" key="2">
    <source>
        <dbReference type="ARBA" id="ARBA00023125"/>
    </source>
</evidence>
<dbReference type="Gene3D" id="1.10.357.10">
    <property type="entry name" value="Tetracycline Repressor, domain 2"/>
    <property type="match status" value="1"/>
</dbReference>
<sequence>MYYDSQVALIDAWPATQPRRFSERQHAVLDALEQVFDERGLRAVTLSDLTAAARCSRTTLYDIAPGKEQLFLVVLDRVMRRIAAGGRDAAARVDDPIEQVAAITTAAAAGLGRMSPVFLDSVNAHPAATLLYERHVSDARDTVERVMQHAIDQRLCRPIHPRVVADSLIVLALHFGGPRAMPAHDLGPTEALRQALDLLVAGLRA</sequence>
<dbReference type="InterPro" id="IPR050109">
    <property type="entry name" value="HTH-type_TetR-like_transc_reg"/>
</dbReference>
<dbReference type="GO" id="GO:0000976">
    <property type="term" value="F:transcription cis-regulatory region binding"/>
    <property type="evidence" value="ECO:0007669"/>
    <property type="project" value="TreeGrafter"/>
</dbReference>
<keyword evidence="2 4" id="KW-0238">DNA-binding</keyword>
<protein>
    <recommendedName>
        <fullName evidence="5">HTH tetR-type domain-containing protein</fullName>
    </recommendedName>
</protein>
<name>A0AAU7AU84_9ACTN</name>
<evidence type="ECO:0000256" key="1">
    <source>
        <dbReference type="ARBA" id="ARBA00023015"/>
    </source>
</evidence>
<evidence type="ECO:0000313" key="6">
    <source>
        <dbReference type="EMBL" id="XAY05215.1"/>
    </source>
</evidence>
<gene>
    <name evidence="6" type="ORF">DSM112329_02060</name>
</gene>
<dbReference type="SUPFAM" id="SSF46689">
    <property type="entry name" value="Homeodomain-like"/>
    <property type="match status" value="1"/>
</dbReference>
<reference evidence="6" key="1">
    <citation type="submission" date="2022-12" db="EMBL/GenBank/DDBJ databases">
        <title>Paraconexibacter alkalitolerans sp. nov. and Baekduia alba sp. nov., isolated from soil and emended description of the genera Paraconexibacter (Chun et al., 2020) and Baekduia (An et al., 2020).</title>
        <authorList>
            <person name="Vieira S."/>
            <person name="Huber K.J."/>
            <person name="Geppert A."/>
            <person name="Wolf J."/>
            <person name="Neumann-Schaal M."/>
            <person name="Muesken M."/>
            <person name="Overmann J."/>
        </authorList>
    </citation>
    <scope>NUCLEOTIDE SEQUENCE</scope>
    <source>
        <strain evidence="6">AEG42_29</strain>
    </source>
</reference>
<evidence type="ECO:0000256" key="4">
    <source>
        <dbReference type="PROSITE-ProRule" id="PRU00335"/>
    </source>
</evidence>